<sequence>MSRWLAIALLSLCTGLAQAATFRVDDSASQVLDNDVQMKWDDAVPGQHARQTVSGALTVRVRLDLSPWQGRQGRVYMTLPASPSGPILTQWTTRGRLLPGALRAGERALVYVGPLPAGLLEDTVRLNLQADGQRLSRAEQLHFSFEVDLDTP</sequence>
<feature type="chain" id="PRO_5043795745" evidence="1">
    <location>
        <begin position="20"/>
        <end position="152"/>
    </location>
</feature>
<dbReference type="EMBL" id="CP159925">
    <property type="protein sequence ID" value="XCO73530.1"/>
    <property type="molecule type" value="Genomic_DNA"/>
</dbReference>
<keyword evidence="1" id="KW-0732">Signal</keyword>
<dbReference type="RefSeq" id="WP_363796483.1">
    <property type="nucleotide sequence ID" value="NZ_CP159925.1"/>
</dbReference>
<gene>
    <name evidence="2" type="ORF">ABU614_14110</name>
</gene>
<reference evidence="2" key="1">
    <citation type="submission" date="2024-06" db="EMBL/GenBank/DDBJ databases">
        <authorList>
            <person name="Li S."/>
        </authorList>
    </citation>
    <scope>NUCLEOTIDE SEQUENCE</scope>
    <source>
        <strain evidence="2">SR10</strain>
    </source>
</reference>
<proteinExistence type="predicted"/>
<accession>A0AAU8MPF9</accession>
<evidence type="ECO:0000313" key="2">
    <source>
        <dbReference type="EMBL" id="XCO73530.1"/>
    </source>
</evidence>
<name>A0AAU8MPF9_9GAMM</name>
<organism evidence="2">
    <name type="scientific">Lysobacter firmicutimachus</name>
    <dbReference type="NCBI Taxonomy" id="1792846"/>
    <lineage>
        <taxon>Bacteria</taxon>
        <taxon>Pseudomonadati</taxon>
        <taxon>Pseudomonadota</taxon>
        <taxon>Gammaproteobacteria</taxon>
        <taxon>Lysobacterales</taxon>
        <taxon>Lysobacteraceae</taxon>
        <taxon>Lysobacter</taxon>
    </lineage>
</organism>
<feature type="signal peptide" evidence="1">
    <location>
        <begin position="1"/>
        <end position="19"/>
    </location>
</feature>
<evidence type="ECO:0000256" key="1">
    <source>
        <dbReference type="SAM" id="SignalP"/>
    </source>
</evidence>
<dbReference type="AlphaFoldDB" id="A0AAU8MPF9"/>
<protein>
    <submittedName>
        <fullName evidence="2">Uncharacterized protein</fullName>
    </submittedName>
</protein>